<proteinExistence type="inferred from homology"/>
<accession>A0A9N9RWR1</accession>
<dbReference type="Gene3D" id="2.30.30.100">
    <property type="match status" value="1"/>
</dbReference>
<keyword evidence="4" id="KW-1185">Reference proteome</keyword>
<dbReference type="GO" id="GO:0003723">
    <property type="term" value="F:RNA binding"/>
    <property type="evidence" value="ECO:0007669"/>
    <property type="project" value="InterPro"/>
</dbReference>
<dbReference type="GO" id="GO:0031417">
    <property type="term" value="C:NatC complex"/>
    <property type="evidence" value="ECO:0007669"/>
    <property type="project" value="InterPro"/>
</dbReference>
<reference evidence="3" key="1">
    <citation type="submission" date="2022-01" db="EMBL/GenBank/DDBJ databases">
        <authorList>
            <person name="King R."/>
        </authorList>
    </citation>
    <scope>NUCLEOTIDE SEQUENCE</scope>
</reference>
<evidence type="ECO:0000313" key="4">
    <source>
        <dbReference type="Proteomes" id="UP001153620"/>
    </source>
</evidence>
<evidence type="ECO:0000259" key="2">
    <source>
        <dbReference type="PROSITE" id="PS52002"/>
    </source>
</evidence>
<dbReference type="OrthoDB" id="368909at2759"/>
<reference evidence="3" key="2">
    <citation type="submission" date="2022-10" db="EMBL/GenBank/DDBJ databases">
        <authorList>
            <consortium name="ENA_rothamsted_submissions"/>
            <consortium name="culmorum"/>
            <person name="King R."/>
        </authorList>
    </citation>
    <scope>NUCLEOTIDE SEQUENCE</scope>
</reference>
<dbReference type="InterPro" id="IPR001163">
    <property type="entry name" value="Sm_dom_euk/arc"/>
</dbReference>
<dbReference type="PANTHER" id="PTHR10701:SF5">
    <property type="entry name" value="N-ALPHA-ACETYLTRANSFERASE 38, NATC AUXILIARY SUBUNIT"/>
    <property type="match status" value="1"/>
</dbReference>
<dbReference type="PANTHER" id="PTHR10701">
    <property type="entry name" value="SMALL NUCLEAR RIBONUCLEOPROTEIN-ASSOCIATED PROTEIN B AND N"/>
    <property type="match status" value="1"/>
</dbReference>
<dbReference type="InterPro" id="IPR034110">
    <property type="entry name" value="LSMD1_Sm"/>
</dbReference>
<dbReference type="InterPro" id="IPR047575">
    <property type="entry name" value="Sm"/>
</dbReference>
<dbReference type="SUPFAM" id="SSF50182">
    <property type="entry name" value="Sm-like ribonucleoproteins"/>
    <property type="match status" value="1"/>
</dbReference>
<comment type="similarity">
    <text evidence="1">Belongs to the snRNP Sm proteins family.</text>
</comment>
<dbReference type="SMART" id="SM00651">
    <property type="entry name" value="Sm"/>
    <property type="match status" value="1"/>
</dbReference>
<protein>
    <recommendedName>
        <fullName evidence="2">Sm domain-containing protein</fullName>
    </recommendedName>
</protein>
<organism evidence="3 4">
    <name type="scientific">Chironomus riparius</name>
    <dbReference type="NCBI Taxonomy" id="315576"/>
    <lineage>
        <taxon>Eukaryota</taxon>
        <taxon>Metazoa</taxon>
        <taxon>Ecdysozoa</taxon>
        <taxon>Arthropoda</taxon>
        <taxon>Hexapoda</taxon>
        <taxon>Insecta</taxon>
        <taxon>Pterygota</taxon>
        <taxon>Neoptera</taxon>
        <taxon>Endopterygota</taxon>
        <taxon>Diptera</taxon>
        <taxon>Nematocera</taxon>
        <taxon>Chironomoidea</taxon>
        <taxon>Chironomidae</taxon>
        <taxon>Chironominae</taxon>
        <taxon>Chironomus</taxon>
    </lineage>
</organism>
<evidence type="ECO:0000313" key="3">
    <source>
        <dbReference type="EMBL" id="CAG9803966.1"/>
    </source>
</evidence>
<gene>
    <name evidence="3" type="ORF">CHIRRI_LOCUS6861</name>
</gene>
<dbReference type="PROSITE" id="PS52002">
    <property type="entry name" value="SM"/>
    <property type="match status" value="1"/>
</dbReference>
<name>A0A9N9RWR1_9DIPT</name>
<dbReference type="InterPro" id="IPR010920">
    <property type="entry name" value="LSM_dom_sf"/>
</dbReference>
<evidence type="ECO:0000256" key="1">
    <source>
        <dbReference type="ARBA" id="ARBA00006850"/>
    </source>
</evidence>
<feature type="domain" description="Sm" evidence="2">
    <location>
        <begin position="27"/>
        <end position="100"/>
    </location>
</feature>
<dbReference type="Proteomes" id="UP001153620">
    <property type="component" value="Chromosome 2"/>
</dbReference>
<dbReference type="CDD" id="cd06168">
    <property type="entry name" value="LSMD1"/>
    <property type="match status" value="1"/>
</dbReference>
<sequence length="105" mass="12075">MFLTEDIQQINSEKLSQIEQNQAKDSNGRNKLKSWLNRNFRIEMIDGRKLIGLFLCTDRDANVILGMCSEFRSLDSEARNLGLVIIKKCAIKKIEVDVFNQGEIL</sequence>
<dbReference type="EMBL" id="OU895878">
    <property type="protein sequence ID" value="CAG9803966.1"/>
    <property type="molecule type" value="Genomic_DNA"/>
</dbReference>
<dbReference type="Pfam" id="PF01423">
    <property type="entry name" value="LSM"/>
    <property type="match status" value="1"/>
</dbReference>
<dbReference type="InterPro" id="IPR050914">
    <property type="entry name" value="snRNP_SmB/NAA38-like"/>
</dbReference>
<dbReference type="AlphaFoldDB" id="A0A9N9RWR1"/>